<proteinExistence type="predicted"/>
<accession>A0A9Q1BT07</accession>
<reference evidence="2" key="1">
    <citation type="submission" date="2021-10" db="EMBL/GenBank/DDBJ databases">
        <title>Tropical sea cucumber genome reveals ecological adaptation and Cuvierian tubules defense mechanism.</title>
        <authorList>
            <person name="Chen T."/>
        </authorList>
    </citation>
    <scope>NUCLEOTIDE SEQUENCE</scope>
    <source>
        <strain evidence="2">Nanhai2018</strain>
        <tissue evidence="2">Muscle</tissue>
    </source>
</reference>
<evidence type="ECO:0000256" key="1">
    <source>
        <dbReference type="SAM" id="MobiDB-lite"/>
    </source>
</evidence>
<dbReference type="Proteomes" id="UP001152320">
    <property type="component" value="Chromosome 12"/>
</dbReference>
<protein>
    <submittedName>
        <fullName evidence="2">Uncharacterized protein</fullName>
    </submittedName>
</protein>
<gene>
    <name evidence="2" type="ORF">HOLleu_25576</name>
</gene>
<comment type="caution">
    <text evidence="2">The sequence shown here is derived from an EMBL/GenBank/DDBJ whole genome shotgun (WGS) entry which is preliminary data.</text>
</comment>
<sequence>MLGDPEDAEQEQWITELEDRYNKARHEVIKYRANKVPAETDRPSRKSEASSPPIQLKKMDMPRFERDLRKYARFEEDFNKFVIPVTNTD</sequence>
<feature type="compositionally biased region" description="Basic and acidic residues" evidence="1">
    <location>
        <begin position="38"/>
        <end position="48"/>
    </location>
</feature>
<dbReference type="AlphaFoldDB" id="A0A9Q1BT07"/>
<feature type="region of interest" description="Disordered" evidence="1">
    <location>
        <begin position="34"/>
        <end position="54"/>
    </location>
</feature>
<name>A0A9Q1BT07_HOLLE</name>
<dbReference type="EMBL" id="JAIZAY010000012">
    <property type="protein sequence ID" value="KAJ8032138.1"/>
    <property type="molecule type" value="Genomic_DNA"/>
</dbReference>
<evidence type="ECO:0000313" key="3">
    <source>
        <dbReference type="Proteomes" id="UP001152320"/>
    </source>
</evidence>
<keyword evidence="3" id="KW-1185">Reference proteome</keyword>
<organism evidence="2 3">
    <name type="scientific">Holothuria leucospilota</name>
    <name type="common">Black long sea cucumber</name>
    <name type="synonym">Mertensiothuria leucospilota</name>
    <dbReference type="NCBI Taxonomy" id="206669"/>
    <lineage>
        <taxon>Eukaryota</taxon>
        <taxon>Metazoa</taxon>
        <taxon>Echinodermata</taxon>
        <taxon>Eleutherozoa</taxon>
        <taxon>Echinozoa</taxon>
        <taxon>Holothuroidea</taxon>
        <taxon>Aspidochirotacea</taxon>
        <taxon>Aspidochirotida</taxon>
        <taxon>Holothuriidae</taxon>
        <taxon>Holothuria</taxon>
    </lineage>
</organism>
<evidence type="ECO:0000313" key="2">
    <source>
        <dbReference type="EMBL" id="KAJ8032138.1"/>
    </source>
</evidence>